<reference evidence="2" key="1">
    <citation type="submission" date="2023-07" db="EMBL/GenBank/DDBJ databases">
        <title>30 novel species of actinomycetes from the DSMZ collection.</title>
        <authorList>
            <person name="Nouioui I."/>
        </authorList>
    </citation>
    <scope>NUCLEOTIDE SEQUENCE [LARGE SCALE GENOMIC DNA]</scope>
    <source>
        <strain evidence="2">DSM 41921</strain>
    </source>
</reference>
<protein>
    <submittedName>
        <fullName evidence="1">Uncharacterized protein</fullName>
    </submittedName>
</protein>
<sequence length="148" mass="16125">MGWSSANEIFNPVARALIDAGAPNDTKRKVLGDLIGGLQDGDWDTEDESLEEFLDDPAVIQAFADKGVHLSDRRCCRAEHAKEPAAHLLALRHEDVSETEMARAIDAYAHHLAERIRASRDHARGATSGTAIVDFAADLIDPQTKSKP</sequence>
<evidence type="ECO:0000313" key="1">
    <source>
        <dbReference type="EMBL" id="MDT0387858.1"/>
    </source>
</evidence>
<dbReference type="EMBL" id="JAVREU010000003">
    <property type="protein sequence ID" value="MDT0387858.1"/>
    <property type="molecule type" value="Genomic_DNA"/>
</dbReference>
<evidence type="ECO:0000313" key="2">
    <source>
        <dbReference type="Proteomes" id="UP001183586"/>
    </source>
</evidence>
<keyword evidence="2" id="KW-1185">Reference proteome</keyword>
<gene>
    <name evidence="1" type="ORF">RM641_10510</name>
</gene>
<dbReference type="Proteomes" id="UP001183586">
    <property type="component" value="Unassembled WGS sequence"/>
</dbReference>
<dbReference type="RefSeq" id="WP_311680822.1">
    <property type="nucleotide sequence ID" value="NZ_JAVREU010000003.1"/>
</dbReference>
<accession>A0ABU2P7S9</accession>
<proteinExistence type="predicted"/>
<organism evidence="1 2">
    <name type="scientific">Streptomyces dubilierae</name>
    <dbReference type="NCBI Taxonomy" id="3075533"/>
    <lineage>
        <taxon>Bacteria</taxon>
        <taxon>Bacillati</taxon>
        <taxon>Actinomycetota</taxon>
        <taxon>Actinomycetes</taxon>
        <taxon>Kitasatosporales</taxon>
        <taxon>Streptomycetaceae</taxon>
        <taxon>Streptomyces</taxon>
    </lineage>
</organism>
<comment type="caution">
    <text evidence="1">The sequence shown here is derived from an EMBL/GenBank/DDBJ whole genome shotgun (WGS) entry which is preliminary data.</text>
</comment>
<name>A0ABU2P7S9_9ACTN</name>